<dbReference type="Proteomes" id="UP000722791">
    <property type="component" value="Unassembled WGS sequence"/>
</dbReference>
<feature type="region of interest" description="Disordered" evidence="1">
    <location>
        <begin position="455"/>
        <end position="512"/>
    </location>
</feature>
<feature type="compositionally biased region" description="Pro residues" evidence="1">
    <location>
        <begin position="1"/>
        <end position="13"/>
    </location>
</feature>
<evidence type="ECO:0000256" key="1">
    <source>
        <dbReference type="SAM" id="MobiDB-lite"/>
    </source>
</evidence>
<feature type="region of interest" description="Disordered" evidence="1">
    <location>
        <begin position="951"/>
        <end position="974"/>
    </location>
</feature>
<accession>A0A8J4LR43</accession>
<feature type="region of interest" description="Disordered" evidence="1">
    <location>
        <begin position="208"/>
        <end position="227"/>
    </location>
</feature>
<feature type="compositionally biased region" description="Low complexity" evidence="1">
    <location>
        <begin position="484"/>
        <end position="494"/>
    </location>
</feature>
<feature type="compositionally biased region" description="Pro residues" evidence="1">
    <location>
        <begin position="495"/>
        <end position="504"/>
    </location>
</feature>
<feature type="region of interest" description="Disordered" evidence="1">
    <location>
        <begin position="90"/>
        <end position="136"/>
    </location>
</feature>
<dbReference type="EMBL" id="BNCQ01000022">
    <property type="protein sequence ID" value="GIM06747.1"/>
    <property type="molecule type" value="Genomic_DNA"/>
</dbReference>
<feature type="region of interest" description="Disordered" evidence="1">
    <location>
        <begin position="987"/>
        <end position="1007"/>
    </location>
</feature>
<sequence>CPTAQSPPPPPLSQLPLAPTGSGAIASDASYVTGGSGAATARGGPRGRTSPVPMPIPQLPEAWGAHVASMFQWRTEAELAAVQRIHKSVYTPRESTSSPLRAASPESGARRRTGGSSSNPQSSSSTGGGDGGPAPGSAVAALANALLGPAGTTLPDFVPVPGAGPRLQSRYAARRSVTTELATAPLPPPGEAAAQVVPGRMATDFTGYGTGSSSYAEKDADPGGSGANMETEEFLPTSTERATIPRVLDVDIDANGTWEGHQDMDALAISPAAPSAPAVGPRLVYEELVLRGGGRSSLTSTDAVMESAEVLTSDTMEAEAQAARAVVRSISTKDSDVGAAAAAYQNADMAPAAAMDRSQSAAGLMAAAATGMATVEMTSAPAGDAAVVGIEAAAPPAPAPPLLPSLTEDAAKCGTNVSVPDAADAASGDDTSAETAPAAAGRLLPLHLRRFTLSTEGSEPASHAANSDYAEDNSPRTNEMASRPSSLLLAQPSLQQPPLPPPSAPLAAPDPDGHIDGDDAMVPPLAMEATRTTNGRRLTIDEALLLSGFGKPQTPALARIERATSRVQNPCLSTSRHTVMIDHQTALSSCEPPAPAAAATTVASLSTVNVHSGGGAAGAGMGSSGGGAAAAVHPNGFTLPAPSRLKLTVPPLQLTNQHHLHIPPPLPAGMVTAAAPPLQLHGVQKLLSGPLSPRSLAATTARGSGSGSQASDTASMAAHGRSMGGGGSGAATTITTTTTTATVTTTAATAAQALSGRSKLPLQSMALVSQLITAAGGESLEGGVSGSAGDVVGSLSPTMVAVASVPLPPVQAARSQSQLPLIHQVHTFPMHSQLQSFNPVYHLQNPHQQQSSGGGAAGGMAGVSVNGVSISGTTSCGGAGSGGSGVRVPQLQIQLPPLRDPGSPRRCDSPRPAAPATVPPPPPGHKYGESLSDGAAAAAVLASASALASVAAGQKDSSKVRRGRSELASSLPALPARVQSQGNLAAGHVNPSKVASGETSSCGGAGVGASAGATCHWTARAAPPRALSGSTTFVGERTVSLPPPPEHSPQPASAVHRRAAWTAEPSSASASVSVVAISPPLAMMVPTSSTAAATAASAATSAAAAFAPAPPAAPLVAPVTSSITDLPDIVTLLMHETRSPIRTGPTRVRKMDY</sequence>
<feature type="compositionally biased region" description="Basic and acidic residues" evidence="1">
    <location>
        <begin position="956"/>
        <end position="965"/>
    </location>
</feature>
<name>A0A8J4LR43_9CHLO</name>
<gene>
    <name evidence="2" type="ORF">Vretimale_11001</name>
</gene>
<feature type="region of interest" description="Disordered" evidence="1">
    <location>
        <begin position="1"/>
        <end position="57"/>
    </location>
</feature>
<reference evidence="2" key="1">
    <citation type="journal article" date="2021" name="Proc. Natl. Acad. Sci. U.S.A.">
        <title>Three genomes in the algal genus Volvox reveal the fate of a haploid sex-determining region after a transition to homothallism.</title>
        <authorList>
            <person name="Yamamoto K."/>
            <person name="Hamaji T."/>
            <person name="Kawai-Toyooka H."/>
            <person name="Matsuzaki R."/>
            <person name="Takahashi F."/>
            <person name="Nishimura Y."/>
            <person name="Kawachi M."/>
            <person name="Noguchi H."/>
            <person name="Minakuchi Y."/>
            <person name="Umen J.G."/>
            <person name="Toyoda A."/>
            <person name="Nozaki H."/>
        </authorList>
    </citation>
    <scope>NUCLEOTIDE SEQUENCE</scope>
    <source>
        <strain evidence="2">NIES-3785</strain>
    </source>
</reference>
<evidence type="ECO:0000313" key="2">
    <source>
        <dbReference type="EMBL" id="GIM06747.1"/>
    </source>
</evidence>
<organism evidence="2 3">
    <name type="scientific">Volvox reticuliferus</name>
    <dbReference type="NCBI Taxonomy" id="1737510"/>
    <lineage>
        <taxon>Eukaryota</taxon>
        <taxon>Viridiplantae</taxon>
        <taxon>Chlorophyta</taxon>
        <taxon>core chlorophytes</taxon>
        <taxon>Chlorophyceae</taxon>
        <taxon>CS clade</taxon>
        <taxon>Chlamydomonadales</taxon>
        <taxon>Volvocaceae</taxon>
        <taxon>Volvox</taxon>
    </lineage>
</organism>
<feature type="compositionally biased region" description="Low complexity" evidence="1">
    <location>
        <begin position="114"/>
        <end position="125"/>
    </location>
</feature>
<feature type="compositionally biased region" description="Low complexity" evidence="1">
    <location>
        <begin position="38"/>
        <end position="51"/>
    </location>
</feature>
<feature type="region of interest" description="Disordered" evidence="1">
    <location>
        <begin position="895"/>
        <end position="930"/>
    </location>
</feature>
<comment type="caution">
    <text evidence="2">The sequence shown here is derived from an EMBL/GenBank/DDBJ whole genome shotgun (WGS) entry which is preliminary data.</text>
</comment>
<evidence type="ECO:0000313" key="3">
    <source>
        <dbReference type="Proteomes" id="UP000722791"/>
    </source>
</evidence>
<proteinExistence type="predicted"/>
<protein>
    <submittedName>
        <fullName evidence="2">Uncharacterized protein</fullName>
    </submittedName>
</protein>
<feature type="compositionally biased region" description="Polar residues" evidence="1">
    <location>
        <begin position="697"/>
        <end position="713"/>
    </location>
</feature>
<feature type="region of interest" description="Disordered" evidence="1">
    <location>
        <begin position="694"/>
        <end position="733"/>
    </location>
</feature>
<dbReference type="AlphaFoldDB" id="A0A8J4LR43"/>
<feature type="non-terminal residue" evidence="2">
    <location>
        <position position="1153"/>
    </location>
</feature>